<dbReference type="Proteomes" id="UP000033393">
    <property type="component" value="Unassembled WGS sequence"/>
</dbReference>
<evidence type="ECO:0000313" key="1">
    <source>
        <dbReference type="EMBL" id="KJK49233.1"/>
    </source>
</evidence>
<keyword evidence="2" id="KW-1185">Reference proteome</keyword>
<sequence>MLVPPGHVVHLSTPSEQDVRAVVDRVASASSGDAGADRTFGFAEEPSSCPNARFAPLPKESLPEHVPADTVVVHADDPRYYVDDRMRELCDRPADCAGEGRHVCGGWFALFPEAVEWHVVVAPTWPQEEENDGHLLEWITKWEDGTWLADDASRALAELAEHDLDVLRDNEPDVLAFAEQAARLYPDGLTDAALRELAAKVCLDRVRAVTTAEVLACATSGLADVADPGQVADPVLRRAIGDWPVAEDAVMVQVLPDGRRVLSGPRALEPGSFWRQLAEAHDDLVVGVPAPPVDLAGVDTVREPEIIAGLTAQVLHAVQDYHETGAREALVRLDDVLVARHERLRVLESAAMAECADRLEEWREAVRSGFPQVLPDLAELAELAEHPDLLDAVHELHRVDEEVRRCWEVRGAGTDASEVLHHAAELRATLESLGNRAMEPVAAATRVLREMPGLVRRAEDDNTALRAQVEQRMAYASG</sequence>
<proteinExistence type="predicted"/>
<dbReference type="AlphaFoldDB" id="A0A0F0H6I8"/>
<reference evidence="1 2" key="1">
    <citation type="submission" date="2015-02" db="EMBL/GenBank/DDBJ databases">
        <authorList>
            <person name="Ju K.-S."/>
            <person name="Doroghazi J.R."/>
            <person name="Metcalf W."/>
        </authorList>
    </citation>
    <scope>NUCLEOTIDE SEQUENCE [LARGE SCALE GENOMIC DNA]</scope>
    <source>
        <strain evidence="1 2">NRRL B-16140</strain>
    </source>
</reference>
<gene>
    <name evidence="1" type="ORF">UK23_14735</name>
</gene>
<dbReference type="PATRIC" id="fig|68170.10.peg.3162"/>
<name>A0A0F0H6I8_LENAE</name>
<comment type="caution">
    <text evidence="1">The sequence shown here is derived from an EMBL/GenBank/DDBJ whole genome shotgun (WGS) entry which is preliminary data.</text>
</comment>
<evidence type="ECO:0000313" key="2">
    <source>
        <dbReference type="Proteomes" id="UP000033393"/>
    </source>
</evidence>
<protein>
    <submittedName>
        <fullName evidence="1">Uncharacterized protein</fullName>
    </submittedName>
</protein>
<accession>A0A0F0H6I8</accession>
<organism evidence="1 2">
    <name type="scientific">Lentzea aerocolonigenes</name>
    <name type="common">Lechevalieria aerocolonigenes</name>
    <name type="synonym">Saccharothrix aerocolonigenes</name>
    <dbReference type="NCBI Taxonomy" id="68170"/>
    <lineage>
        <taxon>Bacteria</taxon>
        <taxon>Bacillati</taxon>
        <taxon>Actinomycetota</taxon>
        <taxon>Actinomycetes</taxon>
        <taxon>Pseudonocardiales</taxon>
        <taxon>Pseudonocardiaceae</taxon>
        <taxon>Lentzea</taxon>
    </lineage>
</organism>
<dbReference type="EMBL" id="JYJG01000087">
    <property type="protein sequence ID" value="KJK49233.1"/>
    <property type="molecule type" value="Genomic_DNA"/>
</dbReference>